<evidence type="ECO:0000313" key="2">
    <source>
        <dbReference type="Proteomes" id="UP000215590"/>
    </source>
</evidence>
<accession>A0A256FBI9</accession>
<gene>
    <name evidence="1" type="ORF">CEV31_3632</name>
</gene>
<dbReference type="Proteomes" id="UP000215590">
    <property type="component" value="Unassembled WGS sequence"/>
</dbReference>
<keyword evidence="2" id="KW-1185">Reference proteome</keyword>
<dbReference type="AlphaFoldDB" id="A0A256FBI9"/>
<reference evidence="1 2" key="1">
    <citation type="submission" date="2017-07" db="EMBL/GenBank/DDBJ databases">
        <title>Phylogenetic study on the rhizospheric bacterium Ochrobactrum sp. A44.</title>
        <authorList>
            <person name="Krzyzanowska D.M."/>
            <person name="Ossowicki A."/>
            <person name="Rajewska M."/>
            <person name="Maciag T."/>
            <person name="Kaczynski Z."/>
            <person name="Czerwicka M."/>
            <person name="Jafra S."/>
        </authorList>
    </citation>
    <scope>NUCLEOTIDE SEQUENCE [LARGE SCALE GENOMIC DNA]</scope>
    <source>
        <strain evidence="1 2">DSM 7216</strain>
    </source>
</reference>
<evidence type="ECO:0000313" key="1">
    <source>
        <dbReference type="EMBL" id="OYR12222.1"/>
    </source>
</evidence>
<sequence length="60" mass="6998">MNAWLPPVCRIATRHTQAFLKGKFNKTDRNDARGIAEMIRVNLYKPMHLKTLTSQKRRAC</sequence>
<organism evidence="1 2">
    <name type="scientific">Brucella thiophenivorans</name>
    <dbReference type="NCBI Taxonomy" id="571255"/>
    <lineage>
        <taxon>Bacteria</taxon>
        <taxon>Pseudomonadati</taxon>
        <taxon>Pseudomonadota</taxon>
        <taxon>Alphaproteobacteria</taxon>
        <taxon>Hyphomicrobiales</taxon>
        <taxon>Brucellaceae</taxon>
        <taxon>Brucella/Ochrobactrum group</taxon>
        <taxon>Brucella</taxon>
    </lineage>
</organism>
<comment type="caution">
    <text evidence="1">The sequence shown here is derived from an EMBL/GenBank/DDBJ whole genome shotgun (WGS) entry which is preliminary data.</text>
</comment>
<protein>
    <submittedName>
        <fullName evidence="1">Transposase family protein</fullName>
    </submittedName>
</protein>
<dbReference type="EMBL" id="NNRJ01000057">
    <property type="protein sequence ID" value="OYR12222.1"/>
    <property type="molecule type" value="Genomic_DNA"/>
</dbReference>
<name>A0A256FBI9_9HYPH</name>
<proteinExistence type="predicted"/>